<feature type="domain" description="VOC" evidence="1">
    <location>
        <begin position="146"/>
        <end position="262"/>
    </location>
</feature>
<dbReference type="PROSITE" id="PS51819">
    <property type="entry name" value="VOC"/>
    <property type="match status" value="1"/>
</dbReference>
<dbReference type="InterPro" id="IPR029068">
    <property type="entry name" value="Glyas_Bleomycin-R_OHBP_Dase"/>
</dbReference>
<accession>A0A4R0L1U1</accession>
<dbReference type="InterPro" id="IPR023393">
    <property type="entry name" value="START-like_dom_sf"/>
</dbReference>
<dbReference type="Pfam" id="PF00903">
    <property type="entry name" value="Glyoxalase"/>
    <property type="match status" value="1"/>
</dbReference>
<reference evidence="2 3" key="1">
    <citation type="submission" date="2019-02" db="EMBL/GenBank/DDBJ databases">
        <title>Kribbella capetownensis sp. nov. and Kribbella speibonae sp. nov., isolated from soil.</title>
        <authorList>
            <person name="Curtis S.M."/>
            <person name="Norton I."/>
            <person name="Everest G.J."/>
            <person name="Meyers P.R."/>
        </authorList>
    </citation>
    <scope>NUCLEOTIDE SEQUENCE [LARGE SCALE GENOMIC DNA]</scope>
    <source>
        <strain evidence="2 3">NRRL B-24813</strain>
    </source>
</reference>
<dbReference type="SUPFAM" id="SSF55961">
    <property type="entry name" value="Bet v1-like"/>
    <property type="match status" value="1"/>
</dbReference>
<dbReference type="OrthoDB" id="268331at2"/>
<dbReference type="InterPro" id="IPR037523">
    <property type="entry name" value="VOC_core"/>
</dbReference>
<gene>
    <name evidence="2" type="ORF">E0H73_06930</name>
</gene>
<dbReference type="EMBL" id="SJKB01000002">
    <property type="protein sequence ID" value="TCC64768.1"/>
    <property type="molecule type" value="Genomic_DNA"/>
</dbReference>
<name>A0A4R0L1U1_9ACTN</name>
<evidence type="ECO:0000259" key="1">
    <source>
        <dbReference type="PROSITE" id="PS51819"/>
    </source>
</evidence>
<dbReference type="Gene3D" id="3.30.530.20">
    <property type="match status" value="1"/>
</dbReference>
<dbReference type="Proteomes" id="UP000291144">
    <property type="component" value="Unassembled WGS sequence"/>
</dbReference>
<organism evidence="2 3">
    <name type="scientific">Kribbella pittospori</name>
    <dbReference type="NCBI Taxonomy" id="722689"/>
    <lineage>
        <taxon>Bacteria</taxon>
        <taxon>Bacillati</taxon>
        <taxon>Actinomycetota</taxon>
        <taxon>Actinomycetes</taxon>
        <taxon>Propionibacteriales</taxon>
        <taxon>Kribbellaceae</taxon>
        <taxon>Kribbella</taxon>
    </lineage>
</organism>
<evidence type="ECO:0000313" key="2">
    <source>
        <dbReference type="EMBL" id="TCC64768.1"/>
    </source>
</evidence>
<proteinExistence type="predicted"/>
<evidence type="ECO:0000313" key="3">
    <source>
        <dbReference type="Proteomes" id="UP000291144"/>
    </source>
</evidence>
<keyword evidence="3" id="KW-1185">Reference proteome</keyword>
<protein>
    <submittedName>
        <fullName evidence="2">Bleomycin resistance protein</fullName>
    </submittedName>
</protein>
<dbReference type="Gene3D" id="3.30.720.120">
    <property type="match status" value="1"/>
</dbReference>
<sequence length="267" mass="29967">MKPSATASVEVAVDPATAFRVFTEEIDLWWLRSPINFWESGRVIAMRLEPGVGGRILEVYRTEPEDALELGTITVWEPGELLAYRSSVDDTETKVSFDAIDGGTRVTVVQSLVEGGDKAFYFWPNVIRWIPAWVARRDTAPPTPRELDRLAIGLYYEDPAAAARWLHTVFGLNSWDTIPAEGEDPSWIELHVGSAAVLLFKRTDQAAPSADHNVWVYVDDLDAHFAQAQSNGAKILSDIHHHGYRSYDAEDPEGHHWTFLQARPTQL</sequence>
<dbReference type="AlphaFoldDB" id="A0A4R0L1U1"/>
<dbReference type="SUPFAM" id="SSF54593">
    <property type="entry name" value="Glyoxalase/Bleomycin resistance protein/Dihydroxybiphenyl dioxygenase"/>
    <property type="match status" value="1"/>
</dbReference>
<dbReference type="InterPro" id="IPR004360">
    <property type="entry name" value="Glyas_Fos-R_dOase_dom"/>
</dbReference>
<dbReference type="Gene3D" id="3.30.720.110">
    <property type="match status" value="1"/>
</dbReference>
<comment type="caution">
    <text evidence="2">The sequence shown here is derived from an EMBL/GenBank/DDBJ whole genome shotgun (WGS) entry which is preliminary data.</text>
</comment>